<evidence type="ECO:0000256" key="5">
    <source>
        <dbReference type="ARBA" id="ARBA00022729"/>
    </source>
</evidence>
<sequence length="724" mass="79034">MKKRLFFLTLFSIMTTLFLVSTKTVSAEEKTYQIGTDVTFAPFEFQNDAKKYVGIDIDLLNAIAKEQGFKVNIRPLGFDSSIQGVQSGQLDGMIAGMSITDERKKSFDFSDPYFDSGIQMAVKKDESSIQSYNDLKGKTVGAKVGTESATFLEANKDKYGFSVKTYDDATGLYGASDNGTVQAIFDDYPVLGYAITKGQNLKLVGEPEKGNSYGFAVKKGKNSELLKQFNDGLKKLKASGEYDQIVANYITSNTDDKNSTNSEEMKKITPKKATYVIASDSAFAPFEFQNSANEYVGIDVDLMKRAAELQGFTIQIKYIGFSAAVQAVEGNQADGMIAGMTMTDERKKSFDFSNAYFQSGIQIAVKKDNATIKTYKDLKGKKVGAKVGTESADFLKENQDKYGYKIKNYDAADQLYEAVKVGAVDAIMDDYPVIGYAISQGQELATPIAKETGGEYGFAVKKGQNPELIEMFNEALAEMKRTGEYDKIVNSYISEGSESSEEKTEKADNSTMWGILKNNYKQLLTGLGKTMILALVSFALALVVGVIFGLMSVAPVKALRVVASIYVDIIRGIPMMVLAFFIFFGLSGATGITIPDFAAGIITLTLNASAYIAEIVRGGINAVPIGQMEASRSLGLSYGRTMQKIILPQAVKIMIPSFVNQFVISLKDTTIISVIGVVELLQTGKIIVASTLQSTYVYFIIAVMYLIVITALTRLAKVLEKKVN</sequence>
<dbReference type="CDD" id="cd13619">
    <property type="entry name" value="PBP2_GlnP"/>
    <property type="match status" value="2"/>
</dbReference>
<proteinExistence type="inferred from homology"/>
<protein>
    <submittedName>
        <fullName evidence="11">Amino acid ABC transporter substrate-binding protein/permease</fullName>
    </submittedName>
</protein>
<dbReference type="EMBL" id="JBHUMO010000033">
    <property type="protein sequence ID" value="MFD2728698.1"/>
    <property type="molecule type" value="Genomic_DNA"/>
</dbReference>
<evidence type="ECO:0000256" key="7">
    <source>
        <dbReference type="ARBA" id="ARBA00023136"/>
    </source>
</evidence>
<dbReference type="RefSeq" id="WP_379980359.1">
    <property type="nucleotide sequence ID" value="NZ_JBHUMO010000033.1"/>
</dbReference>
<comment type="caution">
    <text evidence="11">The sequence shown here is derived from an EMBL/GenBank/DDBJ whole genome shotgun (WGS) entry which is preliminary data.</text>
</comment>
<keyword evidence="5 9" id="KW-0732">Signal</keyword>
<dbReference type="CDD" id="cd06261">
    <property type="entry name" value="TM_PBP2"/>
    <property type="match status" value="1"/>
</dbReference>
<evidence type="ECO:0000256" key="2">
    <source>
        <dbReference type="ARBA" id="ARBA00022448"/>
    </source>
</evidence>
<dbReference type="PANTHER" id="PTHR35936:SF38">
    <property type="entry name" value="GLUTAMINE-BINDING PERIPLASMIC PROTEIN"/>
    <property type="match status" value="1"/>
</dbReference>
<dbReference type="PROSITE" id="PS50928">
    <property type="entry name" value="ABC_TM1"/>
    <property type="match status" value="1"/>
</dbReference>
<name>A0ABW5THU8_9ENTE</name>
<dbReference type="InterPro" id="IPR000515">
    <property type="entry name" value="MetI-like"/>
</dbReference>
<reference evidence="12" key="1">
    <citation type="journal article" date="2019" name="Int. J. Syst. Evol. Microbiol.">
        <title>The Global Catalogue of Microorganisms (GCM) 10K type strain sequencing project: providing services to taxonomists for standard genome sequencing and annotation.</title>
        <authorList>
            <consortium name="The Broad Institute Genomics Platform"/>
            <consortium name="The Broad Institute Genome Sequencing Center for Infectious Disease"/>
            <person name="Wu L."/>
            <person name="Ma J."/>
        </authorList>
    </citation>
    <scope>NUCLEOTIDE SEQUENCE [LARGE SCALE GENOMIC DNA]</scope>
    <source>
        <strain evidence="12">TISTR 932</strain>
    </source>
</reference>
<feature type="chain" id="PRO_5046362288" evidence="9">
    <location>
        <begin position="28"/>
        <end position="724"/>
    </location>
</feature>
<dbReference type="InterPro" id="IPR001320">
    <property type="entry name" value="Iontro_rcpt_C"/>
</dbReference>
<feature type="transmembrane region" description="Helical" evidence="8">
    <location>
        <begin position="696"/>
        <end position="716"/>
    </location>
</feature>
<dbReference type="Pfam" id="PF00528">
    <property type="entry name" value="BPD_transp_1"/>
    <property type="match status" value="1"/>
</dbReference>
<comment type="subcellular location">
    <subcellularLocation>
        <location evidence="1 8">Cell membrane</location>
        <topology evidence="1 8">Multi-pass membrane protein</topology>
    </subcellularLocation>
</comment>
<feature type="transmembrane region" description="Helical" evidence="8">
    <location>
        <begin position="531"/>
        <end position="553"/>
    </location>
</feature>
<dbReference type="Gene3D" id="1.10.3720.10">
    <property type="entry name" value="MetI-like"/>
    <property type="match status" value="1"/>
</dbReference>
<evidence type="ECO:0000256" key="8">
    <source>
        <dbReference type="RuleBase" id="RU363032"/>
    </source>
</evidence>
<dbReference type="SMART" id="SM00062">
    <property type="entry name" value="PBPb"/>
    <property type="match status" value="2"/>
</dbReference>
<evidence type="ECO:0000256" key="9">
    <source>
        <dbReference type="SAM" id="SignalP"/>
    </source>
</evidence>
<evidence type="ECO:0000313" key="12">
    <source>
        <dbReference type="Proteomes" id="UP001597427"/>
    </source>
</evidence>
<keyword evidence="7 8" id="KW-0472">Membrane</keyword>
<dbReference type="InterPro" id="IPR010065">
    <property type="entry name" value="AA_ABC_transptr_permease_3TM"/>
</dbReference>
<dbReference type="InterPro" id="IPR035906">
    <property type="entry name" value="MetI-like_sf"/>
</dbReference>
<keyword evidence="2 8" id="KW-0813">Transport</keyword>
<gene>
    <name evidence="11" type="ORF">ACFSR0_04545</name>
</gene>
<comment type="similarity">
    <text evidence="8">Belongs to the binding-protein-dependent transport system permease family.</text>
</comment>
<evidence type="ECO:0000256" key="4">
    <source>
        <dbReference type="ARBA" id="ARBA00022692"/>
    </source>
</evidence>
<dbReference type="SMART" id="SM00079">
    <property type="entry name" value="PBPe"/>
    <property type="match status" value="1"/>
</dbReference>
<feature type="transmembrane region" description="Helical" evidence="8">
    <location>
        <begin position="565"/>
        <end position="586"/>
    </location>
</feature>
<keyword evidence="4 8" id="KW-0812">Transmembrane</keyword>
<evidence type="ECO:0000256" key="3">
    <source>
        <dbReference type="ARBA" id="ARBA00022475"/>
    </source>
</evidence>
<dbReference type="InterPro" id="IPR001638">
    <property type="entry name" value="Solute-binding_3/MltF_N"/>
</dbReference>
<dbReference type="SUPFAM" id="SSF161098">
    <property type="entry name" value="MetI-like"/>
    <property type="match status" value="1"/>
</dbReference>
<keyword evidence="3" id="KW-1003">Cell membrane</keyword>
<dbReference type="Proteomes" id="UP001597427">
    <property type="component" value="Unassembled WGS sequence"/>
</dbReference>
<organism evidence="11 12">
    <name type="scientific">Enterococcus camelliae</name>
    <dbReference type="NCBI Taxonomy" id="453959"/>
    <lineage>
        <taxon>Bacteria</taxon>
        <taxon>Bacillati</taxon>
        <taxon>Bacillota</taxon>
        <taxon>Bacilli</taxon>
        <taxon>Lactobacillales</taxon>
        <taxon>Enterococcaceae</taxon>
        <taxon>Enterococcus</taxon>
    </lineage>
</organism>
<dbReference type="SUPFAM" id="SSF53850">
    <property type="entry name" value="Periplasmic binding protein-like II"/>
    <property type="match status" value="2"/>
</dbReference>
<feature type="domain" description="ABC transmembrane type-1" evidence="10">
    <location>
        <begin position="527"/>
        <end position="716"/>
    </location>
</feature>
<keyword evidence="6 8" id="KW-1133">Transmembrane helix</keyword>
<evidence type="ECO:0000259" key="10">
    <source>
        <dbReference type="PROSITE" id="PS50928"/>
    </source>
</evidence>
<evidence type="ECO:0000256" key="6">
    <source>
        <dbReference type="ARBA" id="ARBA00022989"/>
    </source>
</evidence>
<evidence type="ECO:0000313" key="11">
    <source>
        <dbReference type="EMBL" id="MFD2728698.1"/>
    </source>
</evidence>
<evidence type="ECO:0000256" key="1">
    <source>
        <dbReference type="ARBA" id="ARBA00004651"/>
    </source>
</evidence>
<keyword evidence="12" id="KW-1185">Reference proteome</keyword>
<dbReference type="NCBIfam" id="TIGR01726">
    <property type="entry name" value="HEQRo_perm_3TM"/>
    <property type="match status" value="1"/>
</dbReference>
<accession>A0ABW5THU8</accession>
<feature type="signal peptide" evidence="9">
    <location>
        <begin position="1"/>
        <end position="27"/>
    </location>
</feature>
<dbReference type="Pfam" id="PF00497">
    <property type="entry name" value="SBP_bac_3"/>
    <property type="match status" value="2"/>
</dbReference>
<dbReference type="PANTHER" id="PTHR35936">
    <property type="entry name" value="MEMBRANE-BOUND LYTIC MUREIN TRANSGLYCOSYLASE F"/>
    <property type="match status" value="1"/>
</dbReference>
<dbReference type="Gene3D" id="3.40.190.10">
    <property type="entry name" value="Periplasmic binding protein-like II"/>
    <property type="match status" value="4"/>
</dbReference>